<name>A0A9X4AXD6_9BACT</name>
<comment type="caution">
    <text evidence="3">The sequence shown here is derived from an EMBL/GenBank/DDBJ whole genome shotgun (WGS) entry which is preliminary data.</text>
</comment>
<dbReference type="AlphaFoldDB" id="A0A9X4AXD6"/>
<keyword evidence="2" id="KW-0812">Transmembrane</keyword>
<keyword evidence="4" id="KW-1185">Reference proteome</keyword>
<sequence length="225" mass="23696">MDRESLEVKLDALIEEMRVELAAELAQAAESKGPSVHVKGILPPTSQATEEVAPPRVIVGSGVDPRAEPTLVGRRSADGAEWIFDGVEEEAPLPGIHAPLTRSDAPVERVVVVEAKPRRWAPVVALAGAVVGVALTWMLLGKGAAPLVLLHVPRPVIPAAAPSPEGMAKAAETGETSTKADKPVTWEKQGPPAAASQSKRPSWKPTRPRGEPKPRATGLETGIEF</sequence>
<dbReference type="EMBL" id="JAGTJJ010000074">
    <property type="protein sequence ID" value="MDC3988478.1"/>
    <property type="molecule type" value="Genomic_DNA"/>
</dbReference>
<feature type="transmembrane region" description="Helical" evidence="2">
    <location>
        <begin position="120"/>
        <end position="140"/>
    </location>
</feature>
<evidence type="ECO:0000256" key="2">
    <source>
        <dbReference type="SAM" id="Phobius"/>
    </source>
</evidence>
<reference evidence="3 4" key="1">
    <citation type="submission" date="2021-04" db="EMBL/GenBank/DDBJ databases">
        <title>Genome analysis of Polyangium sp.</title>
        <authorList>
            <person name="Li Y."/>
            <person name="Wang J."/>
        </authorList>
    </citation>
    <scope>NUCLEOTIDE SEQUENCE [LARGE SCALE GENOMIC DNA]</scope>
    <source>
        <strain evidence="3 4">SDU14</strain>
    </source>
</reference>
<evidence type="ECO:0000313" key="3">
    <source>
        <dbReference type="EMBL" id="MDC3988478.1"/>
    </source>
</evidence>
<protein>
    <submittedName>
        <fullName evidence="3">Uncharacterized protein</fullName>
    </submittedName>
</protein>
<evidence type="ECO:0000256" key="1">
    <source>
        <dbReference type="SAM" id="MobiDB-lite"/>
    </source>
</evidence>
<dbReference type="Proteomes" id="UP001151081">
    <property type="component" value="Unassembled WGS sequence"/>
</dbReference>
<keyword evidence="2" id="KW-0472">Membrane</keyword>
<keyword evidence="2" id="KW-1133">Transmembrane helix</keyword>
<proteinExistence type="predicted"/>
<organism evidence="3 4">
    <name type="scientific">Polyangium jinanense</name>
    <dbReference type="NCBI Taxonomy" id="2829994"/>
    <lineage>
        <taxon>Bacteria</taxon>
        <taxon>Pseudomonadati</taxon>
        <taxon>Myxococcota</taxon>
        <taxon>Polyangia</taxon>
        <taxon>Polyangiales</taxon>
        <taxon>Polyangiaceae</taxon>
        <taxon>Polyangium</taxon>
    </lineage>
</organism>
<feature type="region of interest" description="Disordered" evidence="1">
    <location>
        <begin position="160"/>
        <end position="225"/>
    </location>
</feature>
<accession>A0A9X4AXD6</accession>
<evidence type="ECO:0000313" key="4">
    <source>
        <dbReference type="Proteomes" id="UP001151081"/>
    </source>
</evidence>
<gene>
    <name evidence="3" type="ORF">KEG57_48880</name>
</gene>
<dbReference type="RefSeq" id="WP_272459818.1">
    <property type="nucleotide sequence ID" value="NZ_JAGTJJ010000074.1"/>
</dbReference>